<feature type="transmembrane region" description="Helical" evidence="1">
    <location>
        <begin position="88"/>
        <end position="107"/>
    </location>
</feature>
<organism evidence="2 3">
    <name type="scientific">Aliarcobacter skirrowii</name>
    <dbReference type="NCBI Taxonomy" id="28200"/>
    <lineage>
        <taxon>Bacteria</taxon>
        <taxon>Pseudomonadati</taxon>
        <taxon>Campylobacterota</taxon>
        <taxon>Epsilonproteobacteria</taxon>
        <taxon>Campylobacterales</taxon>
        <taxon>Arcobacteraceae</taxon>
        <taxon>Aliarcobacter</taxon>
    </lineage>
</organism>
<feature type="transmembrane region" description="Helical" evidence="1">
    <location>
        <begin position="16"/>
        <end position="37"/>
    </location>
</feature>
<feature type="transmembrane region" description="Helical" evidence="1">
    <location>
        <begin position="114"/>
        <end position="132"/>
    </location>
</feature>
<dbReference type="EMBL" id="QEYI01000009">
    <property type="protein sequence ID" value="PWE20004.1"/>
    <property type="molecule type" value="Genomic_DNA"/>
</dbReference>
<gene>
    <name evidence="2" type="ORF">DF188_08810</name>
</gene>
<evidence type="ECO:0000313" key="2">
    <source>
        <dbReference type="EMBL" id="PWE20004.1"/>
    </source>
</evidence>
<keyword evidence="1" id="KW-0812">Transmembrane</keyword>
<name>A0A2U2BYW4_9BACT</name>
<keyword evidence="1" id="KW-1133">Transmembrane helix</keyword>
<proteinExistence type="predicted"/>
<dbReference type="RefSeq" id="WP_109158715.1">
    <property type="nucleotide sequence ID" value="NZ_QEYI01000009.1"/>
</dbReference>
<protein>
    <submittedName>
        <fullName evidence="2">Uncharacterized protein</fullName>
    </submittedName>
</protein>
<keyword evidence="1" id="KW-0472">Membrane</keyword>
<comment type="caution">
    <text evidence="2">The sequence shown here is derived from an EMBL/GenBank/DDBJ whole genome shotgun (WGS) entry which is preliminary data.</text>
</comment>
<dbReference type="STRING" id="28200.GCA_001572935_00236"/>
<feature type="transmembrane region" description="Helical" evidence="1">
    <location>
        <begin position="49"/>
        <end position="68"/>
    </location>
</feature>
<evidence type="ECO:0000313" key="3">
    <source>
        <dbReference type="Proteomes" id="UP000245014"/>
    </source>
</evidence>
<dbReference type="AlphaFoldDB" id="A0A2U2BYW4"/>
<accession>A0A2U2BYW4</accession>
<reference evidence="2 3" key="1">
    <citation type="submission" date="2018-05" db="EMBL/GenBank/DDBJ databases">
        <title>Antimicrobial susceptibility testing and genomic analysis of Arcobacter skirrowii strains and one Arcobacter butzleri isolated from German poultry farms.</title>
        <authorList>
            <person name="Haenel I."/>
            <person name="Hotzel H."/>
            <person name="Tomaso H."/>
            <person name="Busch A."/>
        </authorList>
    </citation>
    <scope>NUCLEOTIDE SEQUENCE [LARGE SCALE GENOMIC DNA]</scope>
    <source>
        <strain evidence="3">v</strain>
    </source>
</reference>
<evidence type="ECO:0000256" key="1">
    <source>
        <dbReference type="SAM" id="Phobius"/>
    </source>
</evidence>
<sequence>MNKNFEPVWAVNSSEMGLIFLGTLLIMAFPILPILDIPTFFVKTELKDFPLIVKILTYAFFIWFYIYVAIRFEMKLLSVFFNNFVRKHYVKIVYIQTIPLAFLISSFRSESFEAHFSFVITLLLELLFKWLFT</sequence>
<dbReference type="Proteomes" id="UP000245014">
    <property type="component" value="Unassembled WGS sequence"/>
</dbReference>